<organism evidence="3 4">
    <name type="scientific">Luteipulveratus halotolerans</name>
    <dbReference type="NCBI Taxonomy" id="1631356"/>
    <lineage>
        <taxon>Bacteria</taxon>
        <taxon>Bacillati</taxon>
        <taxon>Actinomycetota</taxon>
        <taxon>Actinomycetes</taxon>
        <taxon>Micrococcales</taxon>
        <taxon>Dermacoccaceae</taxon>
        <taxon>Luteipulveratus</taxon>
    </lineage>
</organism>
<feature type="transmembrane region" description="Helical" evidence="2">
    <location>
        <begin position="94"/>
        <end position="110"/>
    </location>
</feature>
<evidence type="ECO:0000313" key="3">
    <source>
        <dbReference type="EMBL" id="KNX36003.1"/>
    </source>
</evidence>
<feature type="transmembrane region" description="Helical" evidence="2">
    <location>
        <begin position="371"/>
        <end position="397"/>
    </location>
</feature>
<keyword evidence="2" id="KW-1133">Transmembrane helix</keyword>
<name>A0A0L6CET4_9MICO</name>
<evidence type="ECO:0000256" key="1">
    <source>
        <dbReference type="SAM" id="MobiDB-lite"/>
    </source>
</evidence>
<feature type="transmembrane region" description="Helical" evidence="2">
    <location>
        <begin position="43"/>
        <end position="60"/>
    </location>
</feature>
<accession>A0A0L6CET4</accession>
<sequence>MRPHPYFRPKGRHHLGLPYLGPYLLLAMGVVAVSVAVGLPSGAVPWVGVIAMATSLLIGLRELRRPRDIPGWSWLVGIGVFVAIGVLLEVSEWFAVLAFPTGLLGLLWLHSRPPLDVVEVGGGRWEAVRDVQPSSTWPATPTATPQPYADVAPPAYEVAPPAAAARSVEAAPAYVLPTPDPRMRPLDLPRRTIELVADPEAGAAVRLIGEVEGLRTTGHDRWGLRWSELRGIAVTGGDAAGAPVRLLLALADPRLATGAVVVTDEPPFTHAYDIAAERDPAEVEREVTDLVRAFAPDLLARSADLGPAVPQASPAVRIPTPAPQVRPSGVSARTVRTSSRSLQLKVGAVVVPVFALGVLVMYASAFVDNPLAARLVGGALGLVFLLIGVAGLVTLFFDLTRRIVIDSDGMRLTHAGGWRFGWDEIAAVAITLSGAPGDAKAPVGIAVAAPRHEAGADVSYQAWDEVPPFTHLCPVRGGRDPEDLRSELQSALGAFVPDLYVGELNR</sequence>
<protein>
    <submittedName>
        <fullName evidence="3">Uncharacterized protein</fullName>
    </submittedName>
</protein>
<dbReference type="Proteomes" id="UP000037397">
    <property type="component" value="Unassembled WGS sequence"/>
</dbReference>
<proteinExistence type="predicted"/>
<dbReference type="OrthoDB" id="581198at2"/>
<evidence type="ECO:0000313" key="4">
    <source>
        <dbReference type="Proteomes" id="UP000037397"/>
    </source>
</evidence>
<dbReference type="AlphaFoldDB" id="A0A0L6CET4"/>
<reference evidence="4" key="1">
    <citation type="submission" date="2015-03" db="EMBL/GenBank/DDBJ databases">
        <title>Luteipulveratus halotolerans sp. nov., a novel actinobacterium (Dermacoccaceae) from Sarawak, Malaysia.</title>
        <authorList>
            <person name="Juboi H."/>
            <person name="Basik A."/>
            <person name="Shamsul S.S."/>
            <person name="Arnold P."/>
            <person name="Schmitt E.K."/>
            <person name="Sanglier J.-J."/>
            <person name="Yeo T."/>
        </authorList>
    </citation>
    <scope>NUCLEOTIDE SEQUENCE [LARGE SCALE GENOMIC DNA]</scope>
    <source>
        <strain evidence="4">C296001</strain>
    </source>
</reference>
<evidence type="ECO:0000256" key="2">
    <source>
        <dbReference type="SAM" id="Phobius"/>
    </source>
</evidence>
<gene>
    <name evidence="3" type="ORF">VV01_00670</name>
</gene>
<feature type="region of interest" description="Disordered" evidence="1">
    <location>
        <begin position="311"/>
        <end position="331"/>
    </location>
</feature>
<feature type="transmembrane region" description="Helical" evidence="2">
    <location>
        <begin position="20"/>
        <end position="37"/>
    </location>
</feature>
<keyword evidence="2" id="KW-0812">Transmembrane</keyword>
<comment type="caution">
    <text evidence="3">The sequence shown here is derived from an EMBL/GenBank/DDBJ whole genome shotgun (WGS) entry which is preliminary data.</text>
</comment>
<keyword evidence="4" id="KW-1185">Reference proteome</keyword>
<feature type="transmembrane region" description="Helical" evidence="2">
    <location>
        <begin position="346"/>
        <end position="365"/>
    </location>
</feature>
<dbReference type="EMBL" id="LAIR01000002">
    <property type="protein sequence ID" value="KNX36003.1"/>
    <property type="molecule type" value="Genomic_DNA"/>
</dbReference>
<keyword evidence="2" id="KW-0472">Membrane</keyword>
<dbReference type="STRING" id="1631356.VV01_00670"/>
<feature type="transmembrane region" description="Helical" evidence="2">
    <location>
        <begin position="72"/>
        <end position="88"/>
    </location>
</feature>
<dbReference type="RefSeq" id="WP_050668206.1">
    <property type="nucleotide sequence ID" value="NZ_LAIR01000002.1"/>
</dbReference>